<gene>
    <name evidence="9" type="ORF">BE221DRAFT_212231</name>
</gene>
<dbReference type="AlphaFoldDB" id="A0A1Y5IBJ7"/>
<evidence type="ECO:0000259" key="8">
    <source>
        <dbReference type="PROSITE" id="PS50811"/>
    </source>
</evidence>
<evidence type="ECO:0000256" key="4">
    <source>
        <dbReference type="ARBA" id="ARBA00023163"/>
    </source>
</evidence>
<keyword evidence="3" id="KW-0238">DNA-binding</keyword>
<dbReference type="GO" id="GO:0043565">
    <property type="term" value="F:sequence-specific DNA binding"/>
    <property type="evidence" value="ECO:0007669"/>
    <property type="project" value="InterPro"/>
</dbReference>
<evidence type="ECO:0000313" key="9">
    <source>
        <dbReference type="EMBL" id="OUS46970.1"/>
    </source>
</evidence>
<keyword evidence="6" id="KW-0175">Coiled coil</keyword>
<dbReference type="SUPFAM" id="SSF118290">
    <property type="entry name" value="WRKY DNA-binding domain"/>
    <property type="match status" value="1"/>
</dbReference>
<dbReference type="PANTHER" id="PTHR31282">
    <property type="entry name" value="WRKY TRANSCRIPTION FACTOR 21-RELATED"/>
    <property type="match status" value="1"/>
</dbReference>
<evidence type="ECO:0000256" key="5">
    <source>
        <dbReference type="ARBA" id="ARBA00023242"/>
    </source>
</evidence>
<dbReference type="InterPro" id="IPR036576">
    <property type="entry name" value="WRKY_dom_sf"/>
</dbReference>
<comment type="subcellular location">
    <subcellularLocation>
        <location evidence="1">Nucleus</location>
    </subcellularLocation>
</comment>
<evidence type="ECO:0000256" key="2">
    <source>
        <dbReference type="ARBA" id="ARBA00023015"/>
    </source>
</evidence>
<keyword evidence="5" id="KW-0539">Nucleus</keyword>
<dbReference type="Gene3D" id="2.20.25.80">
    <property type="entry name" value="WRKY domain"/>
    <property type="match status" value="1"/>
</dbReference>
<feature type="region of interest" description="Disordered" evidence="7">
    <location>
        <begin position="1"/>
        <end position="21"/>
    </location>
</feature>
<reference evidence="9" key="1">
    <citation type="submission" date="2017-04" db="EMBL/GenBank/DDBJ databases">
        <title>Population genomics of picophytoplankton unveils novel chromosome hypervariability.</title>
        <authorList>
            <consortium name="DOE Joint Genome Institute"/>
            <person name="Blanc-Mathieu R."/>
            <person name="Krasovec M."/>
            <person name="Hebrard M."/>
            <person name="Yau S."/>
            <person name="Desgranges E."/>
            <person name="Martin J."/>
            <person name="Schackwitz W."/>
            <person name="Kuo A."/>
            <person name="Salin G."/>
            <person name="Donnadieu C."/>
            <person name="Desdevises Y."/>
            <person name="Sanchez-Ferandin S."/>
            <person name="Moreau H."/>
            <person name="Rivals E."/>
            <person name="Grigoriev I.V."/>
            <person name="Grimsley N."/>
            <person name="Eyre-Walker A."/>
            <person name="Piganeau G."/>
        </authorList>
    </citation>
    <scope>NUCLEOTIDE SEQUENCE [LARGE SCALE GENOMIC DNA]</scope>
    <source>
        <strain evidence="9">RCC 1115</strain>
    </source>
</reference>
<accession>A0A1Y5IBJ7</accession>
<dbReference type="InterPro" id="IPR003657">
    <property type="entry name" value="WRKY_dom"/>
</dbReference>
<keyword evidence="4" id="KW-0804">Transcription</keyword>
<dbReference type="Pfam" id="PF03106">
    <property type="entry name" value="WRKY"/>
    <property type="match status" value="1"/>
</dbReference>
<sequence>MSIEAHDDDVAHNVRPDDGVDENDGFRWRKYGCKLIAGKMVPHPTERSYYRCKHFGCPARKRVGVEKVTGATRTVYEFEHTCRDGERAREDKSGTEAGREPETDADRVPLKKRPVAQIAAENDKMLHAAKKVKGVSKPVKGKRGRPPRLPNQSALAAAASMSQLRRGLEAKTGSDSRSLVQTIPEGMRSIKLFARILSPNGETTTLKPVRMMVSSQAEVEKLRAQNALLHAELETERARVLATETTLKLMRAHVGCQQLKARLKQFGVRKEPGAESGTLLAPA</sequence>
<evidence type="ECO:0000256" key="6">
    <source>
        <dbReference type="SAM" id="Coils"/>
    </source>
</evidence>
<feature type="region of interest" description="Disordered" evidence="7">
    <location>
        <begin position="84"/>
        <end position="107"/>
    </location>
</feature>
<proteinExistence type="predicted"/>
<dbReference type="SMART" id="SM00774">
    <property type="entry name" value="WRKY"/>
    <property type="match status" value="1"/>
</dbReference>
<organism evidence="9">
    <name type="scientific">Ostreococcus tauri</name>
    <name type="common">Marine green alga</name>
    <dbReference type="NCBI Taxonomy" id="70448"/>
    <lineage>
        <taxon>Eukaryota</taxon>
        <taxon>Viridiplantae</taxon>
        <taxon>Chlorophyta</taxon>
        <taxon>Mamiellophyceae</taxon>
        <taxon>Mamiellales</taxon>
        <taxon>Bathycoccaceae</taxon>
        <taxon>Ostreococcus</taxon>
    </lineage>
</organism>
<dbReference type="GO" id="GO:0005634">
    <property type="term" value="C:nucleus"/>
    <property type="evidence" value="ECO:0007669"/>
    <property type="project" value="UniProtKB-SubCell"/>
</dbReference>
<feature type="coiled-coil region" evidence="6">
    <location>
        <begin position="212"/>
        <end position="239"/>
    </location>
</feature>
<protein>
    <submittedName>
        <fullName evidence="9">WRKY transcription factor 33</fullName>
    </submittedName>
</protein>
<feature type="domain" description="WRKY" evidence="8">
    <location>
        <begin position="23"/>
        <end position="63"/>
    </location>
</feature>
<keyword evidence="2" id="KW-0805">Transcription regulation</keyword>
<dbReference type="PROSITE" id="PS50811">
    <property type="entry name" value="WRKY"/>
    <property type="match status" value="1"/>
</dbReference>
<feature type="compositionally biased region" description="Basic and acidic residues" evidence="7">
    <location>
        <begin position="1"/>
        <end position="18"/>
    </location>
</feature>
<dbReference type="Proteomes" id="UP000195557">
    <property type="component" value="Unassembled WGS sequence"/>
</dbReference>
<evidence type="ECO:0000256" key="1">
    <source>
        <dbReference type="ARBA" id="ARBA00004123"/>
    </source>
</evidence>
<dbReference type="GO" id="GO:0003700">
    <property type="term" value="F:DNA-binding transcription factor activity"/>
    <property type="evidence" value="ECO:0007669"/>
    <property type="project" value="InterPro"/>
</dbReference>
<evidence type="ECO:0000256" key="3">
    <source>
        <dbReference type="ARBA" id="ARBA00023125"/>
    </source>
</evidence>
<name>A0A1Y5IBJ7_OSTTA</name>
<evidence type="ECO:0000256" key="7">
    <source>
        <dbReference type="SAM" id="MobiDB-lite"/>
    </source>
</evidence>
<dbReference type="EMBL" id="KZ155780">
    <property type="protein sequence ID" value="OUS46970.1"/>
    <property type="molecule type" value="Genomic_DNA"/>
</dbReference>
<dbReference type="InterPro" id="IPR044810">
    <property type="entry name" value="WRKY_plant"/>
</dbReference>